<dbReference type="Proteomes" id="UP000676601">
    <property type="component" value="Unassembled WGS sequence"/>
</dbReference>
<evidence type="ECO:0000259" key="1">
    <source>
        <dbReference type="PROSITE" id="PS51186"/>
    </source>
</evidence>
<gene>
    <name evidence="2" type="ORF">J21TS7_23710</name>
</gene>
<feature type="domain" description="N-acetyltransferase" evidence="1">
    <location>
        <begin position="111"/>
        <end position="240"/>
    </location>
</feature>
<comment type="caution">
    <text evidence="2">The sequence shown here is derived from an EMBL/GenBank/DDBJ whole genome shotgun (WGS) entry which is preliminary data.</text>
</comment>
<evidence type="ECO:0000313" key="3">
    <source>
        <dbReference type="Proteomes" id="UP000676601"/>
    </source>
</evidence>
<dbReference type="InterPro" id="IPR027365">
    <property type="entry name" value="GNAT_acetyltra_YdfB-like"/>
</dbReference>
<dbReference type="Gene3D" id="3.40.630.30">
    <property type="match status" value="1"/>
</dbReference>
<dbReference type="RefSeq" id="WP_244879266.1">
    <property type="nucleotide sequence ID" value="NZ_BORU01000001.1"/>
</dbReference>
<reference evidence="2 3" key="1">
    <citation type="submission" date="2021-03" db="EMBL/GenBank/DDBJ databases">
        <title>Antimicrobial resistance genes in bacteria isolated from Japanese honey, and their potential for conferring macrolide and lincosamide resistance in the American foulbrood pathogen Paenibacillus larvae.</title>
        <authorList>
            <person name="Okamoto M."/>
            <person name="Kumagai M."/>
            <person name="Kanamori H."/>
            <person name="Takamatsu D."/>
        </authorList>
    </citation>
    <scope>NUCLEOTIDE SEQUENCE [LARGE SCALE GENOMIC DNA]</scope>
    <source>
        <strain evidence="2 3">J21TS7</strain>
    </source>
</reference>
<dbReference type="InterPro" id="IPR000182">
    <property type="entry name" value="GNAT_dom"/>
</dbReference>
<evidence type="ECO:0000313" key="2">
    <source>
        <dbReference type="EMBL" id="GIO54053.1"/>
    </source>
</evidence>
<dbReference type="InterPro" id="IPR016181">
    <property type="entry name" value="Acyl_CoA_acyltransferase"/>
</dbReference>
<dbReference type="PROSITE" id="PS51186">
    <property type="entry name" value="GNAT"/>
    <property type="match status" value="1"/>
</dbReference>
<proteinExistence type="predicted"/>
<protein>
    <submittedName>
        <fullName evidence="2">GNAT family acetyltransferase</fullName>
    </submittedName>
</protein>
<dbReference type="Pfam" id="PF12746">
    <property type="entry name" value="GNAT_acetyltran"/>
    <property type="match status" value="1"/>
</dbReference>
<organism evidence="2 3">
    <name type="scientific">Paenibacillus cineris</name>
    <dbReference type="NCBI Taxonomy" id="237530"/>
    <lineage>
        <taxon>Bacteria</taxon>
        <taxon>Bacillati</taxon>
        <taxon>Bacillota</taxon>
        <taxon>Bacilli</taxon>
        <taxon>Bacillales</taxon>
        <taxon>Paenibacillaceae</taxon>
        <taxon>Paenibacillus</taxon>
    </lineage>
</organism>
<sequence>MNDGLSNKPSARDLMEYHAEAMFTHDRSGRLHLVNEPWPGSDPAPRLFLGRTTEGGSVWRFRHDVPDQLVKQLERWCAEEAAVVDFQDRPKHEKDYWNLLQGKKMTMGPCFSIENETIEPSVDVQRITPENVRQLAREGFEWLDDEISYALPCVAVVQEGRAVSVCRSVRVGTKAHEAGLETLEQFRSRGYAAAATAGWAEAVRELGCIPLYSTSSDNLSSQRVAGKMGLSFYGVNFSIY</sequence>
<dbReference type="EMBL" id="BORU01000001">
    <property type="protein sequence ID" value="GIO54053.1"/>
    <property type="molecule type" value="Genomic_DNA"/>
</dbReference>
<name>A0ABQ4LBV7_9BACL</name>
<accession>A0ABQ4LBV7</accession>
<dbReference type="SUPFAM" id="SSF55729">
    <property type="entry name" value="Acyl-CoA N-acyltransferases (Nat)"/>
    <property type="match status" value="1"/>
</dbReference>
<keyword evidence="3" id="KW-1185">Reference proteome</keyword>